<keyword evidence="1" id="KW-1133">Transmembrane helix</keyword>
<protein>
    <submittedName>
        <fullName evidence="2">Uncharacterized protein</fullName>
    </submittedName>
</protein>
<reference evidence="2" key="1">
    <citation type="submission" date="2022-02" db="EMBL/GenBank/DDBJ databases">
        <title>Polaribacter sp. MSW13, isolated from seawater.</title>
        <authorList>
            <person name="Kristyanto S."/>
            <person name="Jung J."/>
            <person name="Jeon C.O."/>
        </authorList>
    </citation>
    <scope>NUCLEOTIDE SEQUENCE</scope>
    <source>
        <strain evidence="2">MSW13</strain>
    </source>
</reference>
<comment type="caution">
    <text evidence="2">The sequence shown here is derived from an EMBL/GenBank/DDBJ whole genome shotgun (WGS) entry which is preliminary data.</text>
</comment>
<dbReference type="AlphaFoldDB" id="A0A9X1VLM8"/>
<organism evidence="2 3">
    <name type="scientific">Polaribacter marinus</name>
    <dbReference type="NCBI Taxonomy" id="2916838"/>
    <lineage>
        <taxon>Bacteria</taxon>
        <taxon>Pseudomonadati</taxon>
        <taxon>Bacteroidota</taxon>
        <taxon>Flavobacteriia</taxon>
        <taxon>Flavobacteriales</taxon>
        <taxon>Flavobacteriaceae</taxon>
    </lineage>
</organism>
<keyword evidence="1" id="KW-0472">Membrane</keyword>
<dbReference type="EMBL" id="JAKQYM010000001">
    <property type="protein sequence ID" value="MCI2227828.1"/>
    <property type="molecule type" value="Genomic_DNA"/>
</dbReference>
<evidence type="ECO:0000313" key="2">
    <source>
        <dbReference type="EMBL" id="MCI2227828.1"/>
    </source>
</evidence>
<name>A0A9X1VLM8_9FLAO</name>
<feature type="transmembrane region" description="Helical" evidence="1">
    <location>
        <begin position="70"/>
        <end position="90"/>
    </location>
</feature>
<dbReference type="Proteomes" id="UP001139369">
    <property type="component" value="Unassembled WGS sequence"/>
</dbReference>
<keyword evidence="1" id="KW-0812">Transmembrane</keyword>
<accession>A0A9X1VLM8</accession>
<gene>
    <name evidence="2" type="ORF">MC378_01530</name>
</gene>
<keyword evidence="3" id="KW-1185">Reference proteome</keyword>
<sequence>MASKDLGNYFVNEIKMENKKINQKVENTFKVLDAIEKVEVDHFFKHKVLQKLNAEKEVKKVVFSWFTPQLQLVTLCVVLLLNVSAIFYAFSSSETTVSSDIEIFAEEYSLQSSSSSILN</sequence>
<evidence type="ECO:0000256" key="1">
    <source>
        <dbReference type="SAM" id="Phobius"/>
    </source>
</evidence>
<proteinExistence type="predicted"/>
<evidence type="ECO:0000313" key="3">
    <source>
        <dbReference type="Proteomes" id="UP001139369"/>
    </source>
</evidence>